<dbReference type="SMART" id="SM00448">
    <property type="entry name" value="REC"/>
    <property type="match status" value="1"/>
</dbReference>
<protein>
    <submittedName>
        <fullName evidence="12">Response regulator transcription factor</fullName>
    </submittedName>
</protein>
<dbReference type="Gene3D" id="6.10.250.690">
    <property type="match status" value="1"/>
</dbReference>
<dbReference type="Proteomes" id="UP000304912">
    <property type="component" value="Chromosome"/>
</dbReference>
<dbReference type="PROSITE" id="PS50110">
    <property type="entry name" value="RESPONSE_REGULATORY"/>
    <property type="match status" value="1"/>
</dbReference>
<dbReference type="FunFam" id="3.40.50.2300:FF:000001">
    <property type="entry name" value="DNA-binding response regulator PhoB"/>
    <property type="match status" value="1"/>
</dbReference>
<keyword evidence="5" id="KW-0805">Transcription regulation</keyword>
<evidence type="ECO:0000256" key="5">
    <source>
        <dbReference type="ARBA" id="ARBA00023015"/>
    </source>
</evidence>
<dbReference type="KEGG" id="salk:FBQ74_15490"/>
<evidence type="ECO:0000313" key="12">
    <source>
        <dbReference type="EMBL" id="QCZ94782.1"/>
    </source>
</evidence>
<dbReference type="Gene3D" id="1.10.10.10">
    <property type="entry name" value="Winged helix-like DNA-binding domain superfamily/Winged helix DNA-binding domain"/>
    <property type="match status" value="1"/>
</dbReference>
<dbReference type="AlphaFoldDB" id="A0A5B7YG74"/>
<dbReference type="InterPro" id="IPR001789">
    <property type="entry name" value="Sig_transdc_resp-reg_receiver"/>
</dbReference>
<dbReference type="GO" id="GO:0005829">
    <property type="term" value="C:cytosol"/>
    <property type="evidence" value="ECO:0007669"/>
    <property type="project" value="TreeGrafter"/>
</dbReference>
<evidence type="ECO:0000256" key="3">
    <source>
        <dbReference type="ARBA" id="ARBA00022553"/>
    </source>
</evidence>
<dbReference type="SUPFAM" id="SSF46894">
    <property type="entry name" value="C-terminal effector domain of the bipartite response regulators"/>
    <property type="match status" value="1"/>
</dbReference>
<keyword evidence="7" id="KW-0804">Transcription</keyword>
<keyword evidence="2" id="KW-0963">Cytoplasm</keyword>
<feature type="domain" description="Response regulatory" evidence="10">
    <location>
        <begin position="9"/>
        <end position="123"/>
    </location>
</feature>
<evidence type="ECO:0000256" key="9">
    <source>
        <dbReference type="PROSITE-ProRule" id="PRU01091"/>
    </source>
</evidence>
<dbReference type="Pfam" id="PF00072">
    <property type="entry name" value="Response_reg"/>
    <property type="match status" value="1"/>
</dbReference>
<dbReference type="CDD" id="cd00383">
    <property type="entry name" value="trans_reg_C"/>
    <property type="match status" value="1"/>
</dbReference>
<keyword evidence="3 8" id="KW-0597">Phosphoprotein</keyword>
<evidence type="ECO:0000256" key="6">
    <source>
        <dbReference type="ARBA" id="ARBA00023125"/>
    </source>
</evidence>
<keyword evidence="13" id="KW-1185">Reference proteome</keyword>
<evidence type="ECO:0000256" key="8">
    <source>
        <dbReference type="PROSITE-ProRule" id="PRU00169"/>
    </source>
</evidence>
<dbReference type="PANTHER" id="PTHR48111">
    <property type="entry name" value="REGULATOR OF RPOS"/>
    <property type="match status" value="1"/>
</dbReference>
<evidence type="ECO:0000256" key="1">
    <source>
        <dbReference type="ARBA" id="ARBA00004496"/>
    </source>
</evidence>
<dbReference type="SMART" id="SM00862">
    <property type="entry name" value="Trans_reg_C"/>
    <property type="match status" value="1"/>
</dbReference>
<dbReference type="InterPro" id="IPR001867">
    <property type="entry name" value="OmpR/PhoB-type_DNA-bd"/>
</dbReference>
<evidence type="ECO:0000256" key="2">
    <source>
        <dbReference type="ARBA" id="ARBA00022490"/>
    </source>
</evidence>
<dbReference type="GO" id="GO:0032993">
    <property type="term" value="C:protein-DNA complex"/>
    <property type="evidence" value="ECO:0007669"/>
    <property type="project" value="TreeGrafter"/>
</dbReference>
<evidence type="ECO:0000259" key="10">
    <source>
        <dbReference type="PROSITE" id="PS50110"/>
    </source>
</evidence>
<accession>A0A5B7YG74</accession>
<dbReference type="GO" id="GO:0006355">
    <property type="term" value="P:regulation of DNA-templated transcription"/>
    <property type="evidence" value="ECO:0007669"/>
    <property type="project" value="InterPro"/>
</dbReference>
<dbReference type="InterPro" id="IPR036388">
    <property type="entry name" value="WH-like_DNA-bd_sf"/>
</dbReference>
<name>A0A5B7YG74_9ALTE</name>
<feature type="DNA-binding region" description="OmpR/PhoB-type" evidence="9">
    <location>
        <begin position="130"/>
        <end position="233"/>
    </location>
</feature>
<dbReference type="EMBL" id="CP039852">
    <property type="protein sequence ID" value="QCZ94782.1"/>
    <property type="molecule type" value="Genomic_DNA"/>
</dbReference>
<dbReference type="InterPro" id="IPR011006">
    <property type="entry name" value="CheY-like_superfamily"/>
</dbReference>
<evidence type="ECO:0000259" key="11">
    <source>
        <dbReference type="PROSITE" id="PS51755"/>
    </source>
</evidence>
<gene>
    <name evidence="12" type="ORF">FBQ74_15490</name>
</gene>
<organism evidence="12 13">
    <name type="scientific">Salinimonas iocasae</name>
    <dbReference type="NCBI Taxonomy" id="2572577"/>
    <lineage>
        <taxon>Bacteria</taxon>
        <taxon>Pseudomonadati</taxon>
        <taxon>Pseudomonadota</taxon>
        <taxon>Gammaproteobacteria</taxon>
        <taxon>Alteromonadales</taxon>
        <taxon>Alteromonadaceae</taxon>
        <taxon>Alteromonas/Salinimonas group</taxon>
        <taxon>Salinimonas</taxon>
    </lineage>
</organism>
<dbReference type="OrthoDB" id="9802426at2"/>
<evidence type="ECO:0000313" key="13">
    <source>
        <dbReference type="Proteomes" id="UP000304912"/>
    </source>
</evidence>
<dbReference type="GO" id="GO:0000156">
    <property type="term" value="F:phosphorelay response regulator activity"/>
    <property type="evidence" value="ECO:0007669"/>
    <property type="project" value="TreeGrafter"/>
</dbReference>
<sequence length="235" mass="26339">MYTADTHVRILIIDDDTELTSMLRDYLQHEGFAVNIANDPREGLRLAKTNQPPSLILLDVMMPHLNGFEVLRQLRQTHLIPVLMLTAKGDDYDKILGLELGADDYLAKPFNHRELLARISAILRRLALGSRMNSQQDLLVNGISLSVSRQQAACDAQPLSLTSTEFSILHLLMTHAGERVSKIQISEQILEKKLSPYDRSIDMHVSNLRKKLAAVSRDEKIKTVRGAGYLMVTGG</sequence>
<evidence type="ECO:0000256" key="4">
    <source>
        <dbReference type="ARBA" id="ARBA00023012"/>
    </source>
</evidence>
<keyword evidence="4" id="KW-0902">Two-component regulatory system</keyword>
<comment type="subcellular location">
    <subcellularLocation>
        <location evidence="1">Cytoplasm</location>
    </subcellularLocation>
</comment>
<feature type="modified residue" description="4-aspartylphosphate" evidence="8">
    <location>
        <position position="59"/>
    </location>
</feature>
<dbReference type="Pfam" id="PF00486">
    <property type="entry name" value="Trans_reg_C"/>
    <property type="match status" value="1"/>
</dbReference>
<evidence type="ECO:0000256" key="7">
    <source>
        <dbReference type="ARBA" id="ARBA00023163"/>
    </source>
</evidence>
<feature type="domain" description="OmpR/PhoB-type" evidence="11">
    <location>
        <begin position="130"/>
        <end position="233"/>
    </location>
</feature>
<keyword evidence="6 9" id="KW-0238">DNA-binding</keyword>
<dbReference type="GO" id="GO:0000976">
    <property type="term" value="F:transcription cis-regulatory region binding"/>
    <property type="evidence" value="ECO:0007669"/>
    <property type="project" value="TreeGrafter"/>
</dbReference>
<reference evidence="12 13" key="1">
    <citation type="submission" date="2019-04" db="EMBL/GenBank/DDBJ databases">
        <title>Salinimonas iocasae sp. nov., a halophilic bacterium isolated from the outer tube casing of tubeworms in Okinawa Trough.</title>
        <authorList>
            <person name="Zhang H."/>
            <person name="Wang H."/>
            <person name="Li C."/>
        </authorList>
    </citation>
    <scope>NUCLEOTIDE SEQUENCE [LARGE SCALE GENOMIC DNA]</scope>
    <source>
        <strain evidence="12 13">KX18D6</strain>
    </source>
</reference>
<dbReference type="InterPro" id="IPR016032">
    <property type="entry name" value="Sig_transdc_resp-reg_C-effctor"/>
</dbReference>
<dbReference type="Gene3D" id="3.40.50.2300">
    <property type="match status" value="1"/>
</dbReference>
<dbReference type="PANTHER" id="PTHR48111:SF39">
    <property type="entry name" value="TRANSCRIPTIONAL REGULATORY PROTEIN CPXR"/>
    <property type="match status" value="1"/>
</dbReference>
<dbReference type="PROSITE" id="PS51755">
    <property type="entry name" value="OMPR_PHOB"/>
    <property type="match status" value="1"/>
</dbReference>
<proteinExistence type="predicted"/>
<dbReference type="InterPro" id="IPR039420">
    <property type="entry name" value="WalR-like"/>
</dbReference>
<dbReference type="SUPFAM" id="SSF52172">
    <property type="entry name" value="CheY-like"/>
    <property type="match status" value="1"/>
</dbReference>
<dbReference type="RefSeq" id="WP_139757518.1">
    <property type="nucleotide sequence ID" value="NZ_CP039852.1"/>
</dbReference>